<proteinExistence type="predicted"/>
<name>A0AAT9LF14_9FIRM</name>
<evidence type="ECO:0000313" key="1">
    <source>
        <dbReference type="EMBL" id="QUL99740.1"/>
    </source>
</evidence>
<dbReference type="KEGG" id="fcz:IMF26_04895"/>
<gene>
    <name evidence="1" type="ORF">IMF26_04895</name>
</gene>
<accession>A0AAT9LF14</accession>
<dbReference type="AlphaFoldDB" id="A0AAT9LF14"/>
<reference evidence="1" key="2">
    <citation type="journal article" date="2023" name="Biology">
        <title>Prokaryotic Life Associated with Coal-Fire Gas Vents Revealed by Metagenomics.</title>
        <authorList>
            <person name="Kadnikov V.V."/>
            <person name="Mardanov A.V."/>
            <person name="Beletsky A.V."/>
            <person name="Karnachuk O.V."/>
            <person name="Ravin N.V."/>
        </authorList>
    </citation>
    <scope>NUCLEOTIDE SEQUENCE</scope>
    <source>
        <strain evidence="1">Bu02</strain>
    </source>
</reference>
<dbReference type="EMBL" id="CP062796">
    <property type="protein sequence ID" value="QUL99740.1"/>
    <property type="molecule type" value="Genomic_DNA"/>
</dbReference>
<sequence length="67" mass="7830">MAATVLPATRLTFRPFLSAKIPVRISPYIEDMWKMVSRSPMAANESPLLLRKITQYTSEKRREKRHI</sequence>
<organism evidence="1">
    <name type="scientific">Candidatus Fermentithermobacillus carboniphilus</name>
    <dbReference type="NCBI Taxonomy" id="3085328"/>
    <lineage>
        <taxon>Bacteria</taxon>
        <taxon>Bacillati</taxon>
        <taxon>Bacillota</taxon>
        <taxon>Candidatus Fermentithermobacillia</taxon>
        <taxon>Candidatus Fermentithermobacillales</taxon>
        <taxon>Candidatus Fermentithermobacillaceae</taxon>
        <taxon>Candidatus Fermentithermobacillus</taxon>
    </lineage>
</organism>
<protein>
    <submittedName>
        <fullName evidence="1">Uncharacterized protein</fullName>
    </submittedName>
</protein>
<reference evidence="1" key="1">
    <citation type="submission" date="2020-10" db="EMBL/GenBank/DDBJ databases">
        <authorList>
            <person name="Kadnikov V."/>
            <person name="Beletsky A.V."/>
            <person name="Mardanov A.V."/>
            <person name="Karnachuk O.V."/>
            <person name="Ravin N.V."/>
        </authorList>
    </citation>
    <scope>NUCLEOTIDE SEQUENCE</scope>
    <source>
        <strain evidence="1">Bu02</strain>
    </source>
</reference>